<dbReference type="RefSeq" id="WP_085420937.1">
    <property type="nucleotide sequence ID" value="NZ_FXAF01000003.1"/>
</dbReference>
<keyword evidence="4" id="KW-1185">Reference proteome</keyword>
<proteinExistence type="predicted"/>
<gene>
    <name evidence="3" type="ORF">SAMN02982989_5544</name>
</gene>
<feature type="transmembrane region" description="Helical" evidence="1">
    <location>
        <begin position="7"/>
        <end position="27"/>
    </location>
</feature>
<dbReference type="Proteomes" id="UP000192903">
    <property type="component" value="Unassembled WGS sequence"/>
</dbReference>
<evidence type="ECO:0000313" key="3">
    <source>
        <dbReference type="EMBL" id="SMF17523.1"/>
    </source>
</evidence>
<sequence>MKLSQDVLLGLFFTVIGAVSALIATHYPFGTSSRMGPGYFPIIVSGLLVVTGLLVLLRARLASSEPLPVIGWKPLVIVPAAIVIFGLVIEPLGLPLAVLLLTILSATTSVKFRLDWRAFAGSLVFAAFCSVLFVELLGLPVPIVGNWLQAVGSY</sequence>
<dbReference type="InterPro" id="IPR009936">
    <property type="entry name" value="DUF1468"/>
</dbReference>
<protein>
    <submittedName>
        <fullName evidence="3">Tripartite tricarboxylate transporter TctB family protein</fullName>
    </submittedName>
</protein>
<dbReference type="STRING" id="464029.SAMN02982989_5544"/>
<keyword evidence="1" id="KW-0472">Membrane</keyword>
<evidence type="ECO:0000313" key="4">
    <source>
        <dbReference type="Proteomes" id="UP000192903"/>
    </source>
</evidence>
<name>A0A1X7DLE6_9HYPH</name>
<feature type="transmembrane region" description="Helical" evidence="1">
    <location>
        <begin position="119"/>
        <end position="139"/>
    </location>
</feature>
<dbReference type="OrthoDB" id="5186924at2"/>
<keyword evidence="1" id="KW-1133">Transmembrane helix</keyword>
<feature type="transmembrane region" description="Helical" evidence="1">
    <location>
        <begin position="94"/>
        <end position="112"/>
    </location>
</feature>
<organism evidence="3 4">
    <name type="scientific">Xaviernesmea oryzae</name>
    <dbReference type="NCBI Taxonomy" id="464029"/>
    <lineage>
        <taxon>Bacteria</taxon>
        <taxon>Pseudomonadati</taxon>
        <taxon>Pseudomonadota</taxon>
        <taxon>Alphaproteobacteria</taxon>
        <taxon>Hyphomicrobiales</taxon>
        <taxon>Rhizobiaceae</taxon>
        <taxon>Rhizobium/Agrobacterium group</taxon>
        <taxon>Xaviernesmea</taxon>
    </lineage>
</organism>
<feature type="transmembrane region" description="Helical" evidence="1">
    <location>
        <begin position="39"/>
        <end position="57"/>
    </location>
</feature>
<dbReference type="EMBL" id="FXAF01000003">
    <property type="protein sequence ID" value="SMF17523.1"/>
    <property type="molecule type" value="Genomic_DNA"/>
</dbReference>
<keyword evidence="1" id="KW-0812">Transmembrane</keyword>
<evidence type="ECO:0000259" key="2">
    <source>
        <dbReference type="Pfam" id="PF07331"/>
    </source>
</evidence>
<feature type="transmembrane region" description="Helical" evidence="1">
    <location>
        <begin position="69"/>
        <end position="88"/>
    </location>
</feature>
<feature type="domain" description="DUF1468" evidence="2">
    <location>
        <begin position="8"/>
        <end position="142"/>
    </location>
</feature>
<evidence type="ECO:0000256" key="1">
    <source>
        <dbReference type="SAM" id="Phobius"/>
    </source>
</evidence>
<reference evidence="4" key="1">
    <citation type="submission" date="2017-04" db="EMBL/GenBank/DDBJ databases">
        <authorList>
            <person name="Varghese N."/>
            <person name="Submissions S."/>
        </authorList>
    </citation>
    <scope>NUCLEOTIDE SEQUENCE [LARGE SCALE GENOMIC DNA]</scope>
    <source>
        <strain evidence="4">B4P</strain>
    </source>
</reference>
<accession>A0A1X7DLE6</accession>
<dbReference type="AlphaFoldDB" id="A0A1X7DLE6"/>
<dbReference type="Pfam" id="PF07331">
    <property type="entry name" value="TctB"/>
    <property type="match status" value="1"/>
</dbReference>